<proteinExistence type="predicted"/>
<organism evidence="5 6">
    <name type="scientific">Rhipicephalus microplus</name>
    <name type="common">Cattle tick</name>
    <name type="synonym">Boophilus microplus</name>
    <dbReference type="NCBI Taxonomy" id="6941"/>
    <lineage>
        <taxon>Eukaryota</taxon>
        <taxon>Metazoa</taxon>
        <taxon>Ecdysozoa</taxon>
        <taxon>Arthropoda</taxon>
        <taxon>Chelicerata</taxon>
        <taxon>Arachnida</taxon>
        <taxon>Acari</taxon>
        <taxon>Parasitiformes</taxon>
        <taxon>Ixodida</taxon>
        <taxon>Ixodoidea</taxon>
        <taxon>Ixodidae</taxon>
        <taxon>Rhipicephalinae</taxon>
        <taxon>Rhipicephalus</taxon>
        <taxon>Boophilus</taxon>
    </lineage>
</organism>
<feature type="compositionally biased region" description="Basic and acidic residues" evidence="3">
    <location>
        <begin position="368"/>
        <end position="377"/>
    </location>
</feature>
<feature type="coiled-coil region" evidence="2">
    <location>
        <begin position="419"/>
        <end position="453"/>
    </location>
</feature>
<feature type="compositionally biased region" description="Basic and acidic residues" evidence="3">
    <location>
        <begin position="339"/>
        <end position="360"/>
    </location>
</feature>
<dbReference type="InterPro" id="IPR001878">
    <property type="entry name" value="Znf_CCHC"/>
</dbReference>
<dbReference type="SMART" id="SM00343">
    <property type="entry name" value="ZnF_C2HC"/>
    <property type="match status" value="1"/>
</dbReference>
<sequence length="519" mass="58595">MEVTVNGRDAHQEELESSDWVAKVSKRVVELQESQQRERDGATRAASTCSGCRKEGRMMPAGFNGDKHGVSGRPSYKAAGKKLVERSVASHLPRLPNADHKVNIRPKEGLTLTRHSAPVIGGAVRMAAGILWQKGREEDRIVVNDKQGTLIYSTPREDDAKKMLDLNVINLDGKEYEVNTYMAAPESCGKGVVRGLDIRLSERELELAFPHEENRPILGVRRMGNSTSVIITFVDDYVPRWMICFGTPMKCFLYKKRYEVCYKCGELGHRSDVCDSPHEKCRGCGVASPLKDHECTPRCRLCGKEHVTGDKRCKELFRTPYIVKKRQWEMKLEEAREQEERRKAEEGTQWHSRTDGVQDRSRRKSKDRSKSRGRSESFPRLPPQEKPGVSHKASHDGGECAQEKSKSTGPQVSWVTKVSQDANTEMINAQEQNRILQEQNAELRKQLDEIKAHLTSKPGKALETPQVANQPPLMKKRAKEIEIEENHGARIEAPEVETKSLQSMLQAVPEQMKQVGNAI</sequence>
<dbReference type="EMBL" id="JABSTU010000006">
    <property type="protein sequence ID" value="KAH8027270.1"/>
    <property type="molecule type" value="Genomic_DNA"/>
</dbReference>
<dbReference type="Pfam" id="PF00098">
    <property type="entry name" value="zf-CCHC"/>
    <property type="match status" value="1"/>
</dbReference>
<dbReference type="GO" id="GO:0008270">
    <property type="term" value="F:zinc ion binding"/>
    <property type="evidence" value="ECO:0007669"/>
    <property type="project" value="UniProtKB-KW"/>
</dbReference>
<evidence type="ECO:0000256" key="3">
    <source>
        <dbReference type="SAM" id="MobiDB-lite"/>
    </source>
</evidence>
<dbReference type="VEuPathDB" id="VectorBase:LOC119177887"/>
<comment type="caution">
    <text evidence="5">The sequence shown here is derived from an EMBL/GenBank/DDBJ whole genome shotgun (WGS) entry which is preliminary data.</text>
</comment>
<feature type="region of interest" description="Disordered" evidence="3">
    <location>
        <begin position="339"/>
        <end position="414"/>
    </location>
</feature>
<keyword evidence="1" id="KW-0862">Zinc</keyword>
<evidence type="ECO:0000256" key="1">
    <source>
        <dbReference type="PROSITE-ProRule" id="PRU00047"/>
    </source>
</evidence>
<dbReference type="PROSITE" id="PS50158">
    <property type="entry name" value="ZF_CCHC"/>
    <property type="match status" value="1"/>
</dbReference>
<feature type="domain" description="CCHC-type" evidence="4">
    <location>
        <begin position="261"/>
        <end position="274"/>
    </location>
</feature>
<dbReference type="GO" id="GO:0003676">
    <property type="term" value="F:nucleic acid binding"/>
    <property type="evidence" value="ECO:0007669"/>
    <property type="project" value="InterPro"/>
</dbReference>
<evidence type="ECO:0000313" key="6">
    <source>
        <dbReference type="Proteomes" id="UP000821866"/>
    </source>
</evidence>
<dbReference type="AlphaFoldDB" id="A0A9J6DYT2"/>
<keyword evidence="1" id="KW-0863">Zinc-finger</keyword>
<reference evidence="5" key="2">
    <citation type="submission" date="2021-09" db="EMBL/GenBank/DDBJ databases">
        <authorList>
            <person name="Jia N."/>
            <person name="Wang J."/>
            <person name="Shi W."/>
            <person name="Du L."/>
            <person name="Sun Y."/>
            <person name="Zhan W."/>
            <person name="Jiang J."/>
            <person name="Wang Q."/>
            <person name="Zhang B."/>
            <person name="Ji P."/>
            <person name="Sakyi L.B."/>
            <person name="Cui X."/>
            <person name="Yuan T."/>
            <person name="Jiang B."/>
            <person name="Yang W."/>
            <person name="Lam T.T.-Y."/>
            <person name="Chang Q."/>
            <person name="Ding S."/>
            <person name="Wang X."/>
            <person name="Zhu J."/>
            <person name="Ruan X."/>
            <person name="Zhao L."/>
            <person name="Wei J."/>
            <person name="Que T."/>
            <person name="Du C."/>
            <person name="Cheng J."/>
            <person name="Dai P."/>
            <person name="Han X."/>
            <person name="Huang E."/>
            <person name="Gao Y."/>
            <person name="Liu J."/>
            <person name="Shao H."/>
            <person name="Ye R."/>
            <person name="Li L."/>
            <person name="Wei W."/>
            <person name="Wang X."/>
            <person name="Wang C."/>
            <person name="Huo Q."/>
            <person name="Li W."/>
            <person name="Guo W."/>
            <person name="Chen H."/>
            <person name="Chen S."/>
            <person name="Zhou L."/>
            <person name="Zhou L."/>
            <person name="Ni X."/>
            <person name="Tian J."/>
            <person name="Zhou Y."/>
            <person name="Sheng Y."/>
            <person name="Liu T."/>
            <person name="Pan Y."/>
            <person name="Xia L."/>
            <person name="Li J."/>
            <person name="Zhao F."/>
            <person name="Cao W."/>
        </authorList>
    </citation>
    <scope>NUCLEOTIDE SEQUENCE</scope>
    <source>
        <strain evidence="5">Rmic-2018</strain>
        <tissue evidence="5">Larvae</tissue>
    </source>
</reference>
<evidence type="ECO:0000259" key="4">
    <source>
        <dbReference type="PROSITE" id="PS50158"/>
    </source>
</evidence>
<reference evidence="5" key="1">
    <citation type="journal article" date="2020" name="Cell">
        <title>Large-Scale Comparative Analyses of Tick Genomes Elucidate Their Genetic Diversity and Vector Capacities.</title>
        <authorList>
            <consortium name="Tick Genome and Microbiome Consortium (TIGMIC)"/>
            <person name="Jia N."/>
            <person name="Wang J."/>
            <person name="Shi W."/>
            <person name="Du L."/>
            <person name="Sun Y."/>
            <person name="Zhan W."/>
            <person name="Jiang J.F."/>
            <person name="Wang Q."/>
            <person name="Zhang B."/>
            <person name="Ji P."/>
            <person name="Bell-Sakyi L."/>
            <person name="Cui X.M."/>
            <person name="Yuan T.T."/>
            <person name="Jiang B.G."/>
            <person name="Yang W.F."/>
            <person name="Lam T.T."/>
            <person name="Chang Q.C."/>
            <person name="Ding S.J."/>
            <person name="Wang X.J."/>
            <person name="Zhu J.G."/>
            <person name="Ruan X.D."/>
            <person name="Zhao L."/>
            <person name="Wei J.T."/>
            <person name="Ye R.Z."/>
            <person name="Que T.C."/>
            <person name="Du C.H."/>
            <person name="Zhou Y.H."/>
            <person name="Cheng J.X."/>
            <person name="Dai P.F."/>
            <person name="Guo W.B."/>
            <person name="Han X.H."/>
            <person name="Huang E.J."/>
            <person name="Li L.F."/>
            <person name="Wei W."/>
            <person name="Gao Y.C."/>
            <person name="Liu J.Z."/>
            <person name="Shao H.Z."/>
            <person name="Wang X."/>
            <person name="Wang C.C."/>
            <person name="Yang T.C."/>
            <person name="Huo Q.B."/>
            <person name="Li W."/>
            <person name="Chen H.Y."/>
            <person name="Chen S.E."/>
            <person name="Zhou L.G."/>
            <person name="Ni X.B."/>
            <person name="Tian J.H."/>
            <person name="Sheng Y."/>
            <person name="Liu T."/>
            <person name="Pan Y.S."/>
            <person name="Xia L.Y."/>
            <person name="Li J."/>
            <person name="Zhao F."/>
            <person name="Cao W.C."/>
        </authorList>
    </citation>
    <scope>NUCLEOTIDE SEQUENCE</scope>
    <source>
        <strain evidence="5">Rmic-2018</strain>
    </source>
</reference>
<keyword evidence="2" id="KW-0175">Coiled coil</keyword>
<feature type="compositionally biased region" description="Basic and acidic residues" evidence="3">
    <location>
        <begin position="393"/>
        <end position="406"/>
    </location>
</feature>
<accession>A0A9J6DYT2</accession>
<gene>
    <name evidence="5" type="ORF">HPB51_003777</name>
</gene>
<dbReference type="VEuPathDB" id="VectorBase:LOC119161243"/>
<dbReference type="Proteomes" id="UP000821866">
    <property type="component" value="Chromosome 4"/>
</dbReference>
<evidence type="ECO:0000256" key="2">
    <source>
        <dbReference type="SAM" id="Coils"/>
    </source>
</evidence>
<evidence type="ECO:0000313" key="5">
    <source>
        <dbReference type="EMBL" id="KAH8027270.1"/>
    </source>
</evidence>
<keyword evidence="1" id="KW-0479">Metal-binding</keyword>
<keyword evidence="6" id="KW-1185">Reference proteome</keyword>
<name>A0A9J6DYT2_RHIMP</name>
<protein>
    <recommendedName>
        <fullName evidence="4">CCHC-type domain-containing protein</fullName>
    </recommendedName>
</protein>